<dbReference type="Pfam" id="PF05770">
    <property type="entry name" value="Ins134_P3_kin"/>
    <property type="match status" value="1"/>
</dbReference>
<evidence type="ECO:0000256" key="5">
    <source>
        <dbReference type="ARBA" id="ARBA00022741"/>
    </source>
</evidence>
<dbReference type="FunFam" id="3.30.470.20:FF:000056">
    <property type="entry name" value="Inositol-tetrakisphosphate 1-kinase"/>
    <property type="match status" value="1"/>
</dbReference>
<evidence type="ECO:0000256" key="1">
    <source>
        <dbReference type="ARBA" id="ARBA00009601"/>
    </source>
</evidence>
<dbReference type="PROSITE" id="PS50975">
    <property type="entry name" value="ATP_GRASP"/>
    <property type="match status" value="1"/>
</dbReference>
<feature type="binding site" evidence="11">
    <location>
        <position position="293"/>
    </location>
    <ligand>
        <name>Mg(2+)</name>
        <dbReference type="ChEBI" id="CHEBI:18420"/>
        <label>2</label>
    </ligand>
</feature>
<dbReference type="InterPro" id="IPR040464">
    <property type="entry name" value="InsP(3)kin_ATP-grasp"/>
</dbReference>
<feature type="binding site" evidence="10">
    <location>
        <position position="208"/>
    </location>
    <ligand>
        <name>ATP</name>
        <dbReference type="ChEBI" id="CHEBI:30616"/>
    </ligand>
</feature>
<dbReference type="PANTHER" id="PTHR14217">
    <property type="entry name" value="INOSITOL-TETRAKISPHOSPHATE 1-KINASE"/>
    <property type="match status" value="1"/>
</dbReference>
<feature type="binding site" evidence="11">
    <location>
        <position position="278"/>
    </location>
    <ligand>
        <name>Mg(2+)</name>
        <dbReference type="ChEBI" id="CHEBI:18420"/>
        <label>1</label>
    </ligand>
</feature>
<organism evidence="13 14">
    <name type="scientific">Deinandra increscens subsp. villosa</name>
    <dbReference type="NCBI Taxonomy" id="3103831"/>
    <lineage>
        <taxon>Eukaryota</taxon>
        <taxon>Viridiplantae</taxon>
        <taxon>Streptophyta</taxon>
        <taxon>Embryophyta</taxon>
        <taxon>Tracheophyta</taxon>
        <taxon>Spermatophyta</taxon>
        <taxon>Magnoliopsida</taxon>
        <taxon>eudicotyledons</taxon>
        <taxon>Gunneridae</taxon>
        <taxon>Pentapetalae</taxon>
        <taxon>asterids</taxon>
        <taxon>campanulids</taxon>
        <taxon>Asterales</taxon>
        <taxon>Asteraceae</taxon>
        <taxon>Asteroideae</taxon>
        <taxon>Heliantheae alliance</taxon>
        <taxon>Madieae</taxon>
        <taxon>Madiinae</taxon>
        <taxon>Deinandra</taxon>
    </lineage>
</organism>
<feature type="domain" description="ATP-grasp" evidence="12">
    <location>
        <begin position="111"/>
        <end position="337"/>
    </location>
</feature>
<keyword evidence="4 9" id="KW-0479">Metal-binding</keyword>
<dbReference type="GO" id="GO:0000287">
    <property type="term" value="F:magnesium ion binding"/>
    <property type="evidence" value="ECO:0007669"/>
    <property type="project" value="InterPro"/>
</dbReference>
<accession>A0AAP0D3T4</accession>
<dbReference type="Proteomes" id="UP001408789">
    <property type="component" value="Unassembled WGS sequence"/>
</dbReference>
<dbReference type="PANTHER" id="PTHR14217:SF24">
    <property type="entry name" value="INOSITOL-TETRAKISPHOSPHATE 1-KINASE 1"/>
    <property type="match status" value="1"/>
</dbReference>
<evidence type="ECO:0000313" key="14">
    <source>
        <dbReference type="Proteomes" id="UP001408789"/>
    </source>
</evidence>
<reference evidence="13 14" key="1">
    <citation type="submission" date="2024-04" db="EMBL/GenBank/DDBJ databases">
        <title>The reference genome of an endangered Asteraceae, Deinandra increscens subsp. villosa, native to the Central Coast of California.</title>
        <authorList>
            <person name="Guilliams M."/>
            <person name="Hasenstab-Lehman K."/>
            <person name="Meyer R."/>
            <person name="Mcevoy S."/>
        </authorList>
    </citation>
    <scope>NUCLEOTIDE SEQUENCE [LARGE SCALE GENOMIC DNA]</scope>
    <source>
        <tissue evidence="13">Leaf</tissue>
    </source>
</reference>
<sequence>MAEMKTKRFSIGYALLSKKQKSFIQDSLVSLAKQRGIDLIKIDTDKPLADQGPFDCLLHKLYGEEWRKQLQDYLVCNPSAIVIDSPEAIERLHNRISMLDVVSEIEQVNGDESHETASFGVPKQIVIYEPERLRDAKAWGEALNFPVIAKPLVADGSAKSHKMLLIFGTDGFDELKTPTVLQEFVNHGGVIFKVYVVGKYVKCVKRKSLPDISEEKLSSLNGSLSFSQISNLTSDERNDDKYYKMMDSEEAAMPPMSLITNIACGLRKAMKLHLFNFDVIRDTKAGNRYLVIDINYFPGYAKMPGYESVLTDFFWDVLNKKEARSFNCEKELMTLVGDNGGCDGETGSHNVSSA</sequence>
<comment type="cofactor">
    <cofactor evidence="9 11">
        <name>Mg(2+)</name>
        <dbReference type="ChEBI" id="CHEBI:18420"/>
    </cofactor>
    <text evidence="9 11">Binds 2 magnesium ions per subunit.</text>
</comment>
<dbReference type="GO" id="GO:0047325">
    <property type="term" value="F:inositol-3,4,5,6-tetrakisphosphate 1-kinase activity"/>
    <property type="evidence" value="ECO:0007669"/>
    <property type="project" value="UniProtKB-EC"/>
</dbReference>
<gene>
    <name evidence="13" type="ORF">SSX86_012020</name>
</gene>
<dbReference type="EC" id="2.7.1.134" evidence="9"/>
<keyword evidence="5 9" id="KW-0547">Nucleotide-binding</keyword>
<name>A0AAP0D3T4_9ASTR</name>
<dbReference type="AlphaFoldDB" id="A0AAP0D3T4"/>
<feature type="binding site" evidence="10">
    <location>
        <position position="193"/>
    </location>
    <ligand>
        <name>1D-myo-inositol 1,3,4-trisphosphate</name>
        <dbReference type="ChEBI" id="CHEBI:58414"/>
    </ligand>
</feature>
<dbReference type="EMBL" id="JBCNJP010000014">
    <property type="protein sequence ID" value="KAK9067909.1"/>
    <property type="molecule type" value="Genomic_DNA"/>
</dbReference>
<evidence type="ECO:0000259" key="12">
    <source>
        <dbReference type="PROSITE" id="PS50975"/>
    </source>
</evidence>
<proteinExistence type="inferred from homology"/>
<feature type="binding site" evidence="10">
    <location>
        <position position="295"/>
    </location>
    <ligand>
        <name>1D-myo-inositol 1,3,4-trisphosphate</name>
        <dbReference type="ChEBI" id="CHEBI:58414"/>
    </ligand>
</feature>
<comment type="function">
    <text evidence="9">Kinase that can phosphorylate various inositol polyphosphate such as Ins(3,4,5,6)P4 or Ins(1,3,4)P3.</text>
</comment>
<evidence type="ECO:0000256" key="2">
    <source>
        <dbReference type="ARBA" id="ARBA00011245"/>
    </source>
</evidence>
<dbReference type="InterPro" id="IPR008656">
    <property type="entry name" value="Inositol_tetrakis-P_1-kinase"/>
</dbReference>
<dbReference type="Pfam" id="PF17927">
    <property type="entry name" value="Ins134_P3_kin_N"/>
    <property type="match status" value="1"/>
</dbReference>
<comment type="caution">
    <text evidence="13">The sequence shown here is derived from an EMBL/GenBank/DDBJ whole genome shotgun (WGS) entry which is preliminary data.</text>
</comment>
<evidence type="ECO:0000256" key="6">
    <source>
        <dbReference type="ARBA" id="ARBA00022777"/>
    </source>
</evidence>
<evidence type="ECO:0000256" key="8">
    <source>
        <dbReference type="ARBA" id="ARBA00022842"/>
    </source>
</evidence>
<feature type="binding site" evidence="10">
    <location>
        <position position="150"/>
    </location>
    <ligand>
        <name>ATP</name>
        <dbReference type="ChEBI" id="CHEBI:30616"/>
    </ligand>
</feature>
<dbReference type="GO" id="GO:0032957">
    <property type="term" value="P:inositol trisphosphate metabolic process"/>
    <property type="evidence" value="ECO:0007669"/>
    <property type="project" value="InterPro"/>
</dbReference>
<feature type="binding site" evidence="10">
    <location>
        <begin position="182"/>
        <end position="193"/>
    </location>
    <ligand>
        <name>ATP</name>
        <dbReference type="ChEBI" id="CHEBI:30616"/>
    </ligand>
</feature>
<dbReference type="SUPFAM" id="SSF56059">
    <property type="entry name" value="Glutathione synthetase ATP-binding domain-like"/>
    <property type="match status" value="1"/>
</dbReference>
<evidence type="ECO:0000256" key="4">
    <source>
        <dbReference type="ARBA" id="ARBA00022723"/>
    </source>
</evidence>
<dbReference type="GO" id="GO:0052725">
    <property type="term" value="F:inositol-1,3,4-trisphosphate 6-kinase activity"/>
    <property type="evidence" value="ECO:0007669"/>
    <property type="project" value="InterPro"/>
</dbReference>
<protein>
    <recommendedName>
        <fullName evidence="9">Inositol-tetrakisphosphate 1-kinase</fullName>
        <ecNumber evidence="9">2.7.1.134</ecNumber>
    </recommendedName>
</protein>
<evidence type="ECO:0000256" key="3">
    <source>
        <dbReference type="ARBA" id="ARBA00022679"/>
    </source>
</evidence>
<feature type="binding site" evidence="10">
    <location>
        <position position="161"/>
    </location>
    <ligand>
        <name>1D-myo-inositol 1,3,4-trisphosphate</name>
        <dbReference type="ChEBI" id="CHEBI:58414"/>
    </ligand>
</feature>
<evidence type="ECO:0000256" key="11">
    <source>
        <dbReference type="PIRSR" id="PIRSR038186-2"/>
    </source>
</evidence>
<dbReference type="GO" id="GO:0005737">
    <property type="term" value="C:cytoplasm"/>
    <property type="evidence" value="ECO:0007669"/>
    <property type="project" value="TreeGrafter"/>
</dbReference>
<comment type="similarity">
    <text evidence="1 9">Belongs to the ITPK1 family.</text>
</comment>
<evidence type="ECO:0000256" key="10">
    <source>
        <dbReference type="PIRSR" id="PIRSR038186-1"/>
    </source>
</evidence>
<dbReference type="PIRSF" id="PIRSF038186">
    <property type="entry name" value="ITPK"/>
    <property type="match status" value="1"/>
</dbReference>
<keyword evidence="3 9" id="KW-0808">Transferase</keyword>
<dbReference type="InterPro" id="IPR011761">
    <property type="entry name" value="ATP-grasp"/>
</dbReference>
<feature type="binding site" evidence="10">
    <location>
        <position position="299"/>
    </location>
    <ligand>
        <name>1D-myo-inositol 1,3,4-trisphosphate</name>
        <dbReference type="ChEBI" id="CHEBI:58414"/>
    </ligand>
</feature>
<feature type="binding site" evidence="11">
    <location>
        <position position="293"/>
    </location>
    <ligand>
        <name>Mg(2+)</name>
        <dbReference type="ChEBI" id="CHEBI:18420"/>
        <label>1</label>
    </ligand>
</feature>
<dbReference type="Gene3D" id="3.30.470.20">
    <property type="entry name" value="ATP-grasp fold, B domain"/>
    <property type="match status" value="1"/>
</dbReference>
<comment type="subunit">
    <text evidence="2 9">Monomer.</text>
</comment>
<dbReference type="InterPro" id="IPR041429">
    <property type="entry name" value="ITPK1_N"/>
</dbReference>
<comment type="catalytic activity">
    <reaction evidence="9">
        <text>1D-myo-inositol 3,4,5,6-tetrakisphosphate + ATP = 1D-myo-inositol 1,3,4,5,6-pentakisphosphate + ADP + H(+)</text>
        <dbReference type="Rhea" id="RHEA:12452"/>
        <dbReference type="ChEBI" id="CHEBI:15378"/>
        <dbReference type="ChEBI" id="CHEBI:30616"/>
        <dbReference type="ChEBI" id="CHEBI:57539"/>
        <dbReference type="ChEBI" id="CHEBI:57733"/>
        <dbReference type="ChEBI" id="CHEBI:456216"/>
        <dbReference type="EC" id="2.7.1.134"/>
    </reaction>
</comment>
<feature type="binding site" evidence="10">
    <location>
        <position position="19"/>
    </location>
    <ligand>
        <name>1D-myo-inositol 1,3,4-trisphosphate</name>
        <dbReference type="ChEBI" id="CHEBI:58414"/>
    </ligand>
</feature>
<feature type="binding site" evidence="10">
    <location>
        <position position="60"/>
    </location>
    <ligand>
        <name>1D-myo-inositol 1,3,4-trisphosphate</name>
        <dbReference type="ChEBI" id="CHEBI:58414"/>
    </ligand>
</feature>
<keyword evidence="14" id="KW-1185">Reference proteome</keyword>
<evidence type="ECO:0000256" key="9">
    <source>
        <dbReference type="PIRNR" id="PIRNR038186"/>
    </source>
</evidence>
<evidence type="ECO:0000256" key="7">
    <source>
        <dbReference type="ARBA" id="ARBA00022840"/>
    </source>
</evidence>
<feature type="binding site" evidence="10">
    <location>
        <position position="95"/>
    </location>
    <ligand>
        <name>ATP</name>
        <dbReference type="ChEBI" id="CHEBI:30616"/>
    </ligand>
</feature>
<keyword evidence="8 9" id="KW-0460">Magnesium</keyword>
<dbReference type="GO" id="GO:0005524">
    <property type="term" value="F:ATP binding"/>
    <property type="evidence" value="ECO:0007669"/>
    <property type="project" value="UniProtKB-UniRule"/>
</dbReference>
<feature type="binding site" evidence="11">
    <location>
        <position position="295"/>
    </location>
    <ligand>
        <name>Mg(2+)</name>
        <dbReference type="ChEBI" id="CHEBI:18420"/>
        <label>2</label>
    </ligand>
</feature>
<keyword evidence="7 9" id="KW-0067">ATP-binding</keyword>
<evidence type="ECO:0000313" key="13">
    <source>
        <dbReference type="EMBL" id="KAK9067909.1"/>
    </source>
</evidence>
<keyword evidence="6 9" id="KW-0418">Kinase</keyword>
<dbReference type="GO" id="GO:0052726">
    <property type="term" value="F:inositol-1,3,4-trisphosphate 5-kinase activity"/>
    <property type="evidence" value="ECO:0007669"/>
    <property type="project" value="InterPro"/>
</dbReference>